<sequence length="248" mass="28635">MKRYTEIFCALVLDNTSSDFPFLRAALDFFGPLPVSLNQNKYVLVVIDCFTRYVVIYPVQSTTQDELVKVFFNRFVLRHGVPKEILTDGGPPFNSIFFTQLTKFVYNNTTHESTGNTPFYLVHGRLAKFPLTKTETVQQYNDRLLPEETYATELQQRLNLAFDVVDNNTKSVEHPSMKNSYQVDDKVLIFNRSLSSSRSPRKLLFDWLGPFLVTSLKSKSTIDLKDVSSNKISNVHISRLKKYHQEQN</sequence>
<keyword evidence="3" id="KW-1185">Reference proteome</keyword>
<dbReference type="GO" id="GO:0003676">
    <property type="term" value="F:nucleic acid binding"/>
    <property type="evidence" value="ECO:0007669"/>
    <property type="project" value="InterPro"/>
</dbReference>
<reference evidence="2" key="1">
    <citation type="journal article" date="2020" name="Microb. Genom.">
        <title>Genetic diversity of clinical and environmental Mucorales isolates obtained from an investigation of mucormycosis cases among solid organ transplant recipients.</title>
        <authorList>
            <person name="Nguyen M.H."/>
            <person name="Kaul D."/>
            <person name="Muto C."/>
            <person name="Cheng S.J."/>
            <person name="Richter R.A."/>
            <person name="Bruno V.M."/>
            <person name="Liu G."/>
            <person name="Beyhan S."/>
            <person name="Sundermann A.J."/>
            <person name="Mounaud S."/>
            <person name="Pasculle A.W."/>
            <person name="Nierman W.C."/>
            <person name="Driscoll E."/>
            <person name="Cumbie R."/>
            <person name="Clancy C.J."/>
            <person name="Dupont C.L."/>
        </authorList>
    </citation>
    <scope>NUCLEOTIDE SEQUENCE</scope>
    <source>
        <strain evidence="2">GL11</strain>
    </source>
</reference>
<dbReference type="SUPFAM" id="SSF53098">
    <property type="entry name" value="Ribonuclease H-like"/>
    <property type="match status" value="1"/>
</dbReference>
<evidence type="ECO:0000313" key="2">
    <source>
        <dbReference type="EMBL" id="KAG1302755.1"/>
    </source>
</evidence>
<dbReference type="EMBL" id="JAANQT010002284">
    <property type="protein sequence ID" value="KAG1302755.1"/>
    <property type="molecule type" value="Genomic_DNA"/>
</dbReference>
<proteinExistence type="predicted"/>
<dbReference type="PANTHER" id="PTHR37984">
    <property type="entry name" value="PROTEIN CBG26694"/>
    <property type="match status" value="1"/>
</dbReference>
<dbReference type="Proteomes" id="UP000716291">
    <property type="component" value="Unassembled WGS sequence"/>
</dbReference>
<protein>
    <recommendedName>
        <fullName evidence="1">Integrase catalytic domain-containing protein</fullName>
    </recommendedName>
</protein>
<accession>A0A9P6X0V4</accession>
<evidence type="ECO:0000259" key="1">
    <source>
        <dbReference type="PROSITE" id="PS50994"/>
    </source>
</evidence>
<dbReference type="GO" id="GO:0015074">
    <property type="term" value="P:DNA integration"/>
    <property type="evidence" value="ECO:0007669"/>
    <property type="project" value="InterPro"/>
</dbReference>
<dbReference type="InterPro" id="IPR036397">
    <property type="entry name" value="RNaseH_sf"/>
</dbReference>
<dbReference type="Gene3D" id="3.30.420.10">
    <property type="entry name" value="Ribonuclease H-like superfamily/Ribonuclease H"/>
    <property type="match status" value="2"/>
</dbReference>
<evidence type="ECO:0000313" key="3">
    <source>
        <dbReference type="Proteomes" id="UP000716291"/>
    </source>
</evidence>
<dbReference type="Pfam" id="PF00665">
    <property type="entry name" value="rve"/>
    <property type="match status" value="1"/>
</dbReference>
<dbReference type="InterPro" id="IPR012337">
    <property type="entry name" value="RNaseH-like_sf"/>
</dbReference>
<dbReference type="InterPro" id="IPR050951">
    <property type="entry name" value="Retrovirus_Pol_polyprotein"/>
</dbReference>
<dbReference type="PROSITE" id="PS50994">
    <property type="entry name" value="INTEGRASE"/>
    <property type="match status" value="1"/>
</dbReference>
<dbReference type="GO" id="GO:0005634">
    <property type="term" value="C:nucleus"/>
    <property type="evidence" value="ECO:0007669"/>
    <property type="project" value="UniProtKB-ARBA"/>
</dbReference>
<gene>
    <name evidence="2" type="ORF">G6F64_010665</name>
</gene>
<feature type="domain" description="Integrase catalytic" evidence="1">
    <location>
        <begin position="17"/>
        <end position="103"/>
    </location>
</feature>
<organism evidence="2 3">
    <name type="scientific">Rhizopus oryzae</name>
    <name type="common">Mucormycosis agent</name>
    <name type="synonym">Rhizopus arrhizus var. delemar</name>
    <dbReference type="NCBI Taxonomy" id="64495"/>
    <lineage>
        <taxon>Eukaryota</taxon>
        <taxon>Fungi</taxon>
        <taxon>Fungi incertae sedis</taxon>
        <taxon>Mucoromycota</taxon>
        <taxon>Mucoromycotina</taxon>
        <taxon>Mucoromycetes</taxon>
        <taxon>Mucorales</taxon>
        <taxon>Mucorineae</taxon>
        <taxon>Rhizopodaceae</taxon>
        <taxon>Rhizopus</taxon>
    </lineage>
</organism>
<dbReference type="PANTHER" id="PTHR37984:SF5">
    <property type="entry name" value="PROTEIN NYNRIN-LIKE"/>
    <property type="match status" value="1"/>
</dbReference>
<dbReference type="OrthoDB" id="2232181at2759"/>
<comment type="caution">
    <text evidence="2">The sequence shown here is derived from an EMBL/GenBank/DDBJ whole genome shotgun (WGS) entry which is preliminary data.</text>
</comment>
<dbReference type="AlphaFoldDB" id="A0A9P6X0V4"/>
<dbReference type="InterPro" id="IPR001584">
    <property type="entry name" value="Integrase_cat-core"/>
</dbReference>
<name>A0A9P6X0V4_RHIOR</name>